<reference evidence="3 4" key="1">
    <citation type="submission" date="2015-11" db="EMBL/GenBank/DDBJ databases">
        <title>Expanding the genomic diversity of Burkholderia species for the development of highly accurate diagnostics.</title>
        <authorList>
            <person name="Sahl J."/>
            <person name="Keim P."/>
            <person name="Wagner D."/>
        </authorList>
    </citation>
    <scope>NUCLEOTIDE SEQUENCE [LARGE SCALE GENOMIC DNA]</scope>
    <source>
        <strain evidence="3 4">MSMB2087WGS</strain>
    </source>
</reference>
<dbReference type="SMART" id="SM00421">
    <property type="entry name" value="HTH_LUXR"/>
    <property type="match status" value="1"/>
</dbReference>
<dbReference type="InterPro" id="IPR000792">
    <property type="entry name" value="Tscrpt_reg_LuxR_C"/>
</dbReference>
<comment type="caution">
    <text evidence="3">The sequence shown here is derived from an EMBL/GenBank/DDBJ whole genome shotgun (WGS) entry which is preliminary data.</text>
</comment>
<feature type="domain" description="HTH luxR-type" evidence="2">
    <location>
        <begin position="153"/>
        <end position="218"/>
    </location>
</feature>
<dbReference type="CDD" id="cd06170">
    <property type="entry name" value="LuxR_C_like"/>
    <property type="match status" value="1"/>
</dbReference>
<dbReference type="Proteomes" id="UP000060630">
    <property type="component" value="Unassembled WGS sequence"/>
</dbReference>
<dbReference type="PROSITE" id="PS50043">
    <property type="entry name" value="HTH_LUXR_2"/>
    <property type="match status" value="1"/>
</dbReference>
<dbReference type="AlphaFoldDB" id="A0A106QE31"/>
<dbReference type="Gene3D" id="3.40.50.2300">
    <property type="match status" value="1"/>
</dbReference>
<name>A0A106QE31_9BURK</name>
<dbReference type="PANTHER" id="PTHR43214:SF43">
    <property type="entry name" value="TWO-COMPONENT RESPONSE REGULATOR"/>
    <property type="match status" value="1"/>
</dbReference>
<evidence type="ECO:0000256" key="1">
    <source>
        <dbReference type="ARBA" id="ARBA00023125"/>
    </source>
</evidence>
<dbReference type="SUPFAM" id="SSF46894">
    <property type="entry name" value="C-terminal effector domain of the bipartite response regulators"/>
    <property type="match status" value="1"/>
</dbReference>
<dbReference type="RefSeq" id="WP_060191657.1">
    <property type="nucleotide sequence ID" value="NZ_LPHD01000025.1"/>
</dbReference>
<evidence type="ECO:0000313" key="3">
    <source>
        <dbReference type="EMBL" id="KWA85195.1"/>
    </source>
</evidence>
<dbReference type="InterPro" id="IPR016032">
    <property type="entry name" value="Sig_transdc_resp-reg_C-effctor"/>
</dbReference>
<organism evidence="3 4">
    <name type="scientific">Burkholderia ubonensis</name>
    <dbReference type="NCBI Taxonomy" id="101571"/>
    <lineage>
        <taxon>Bacteria</taxon>
        <taxon>Pseudomonadati</taxon>
        <taxon>Pseudomonadota</taxon>
        <taxon>Betaproteobacteria</taxon>
        <taxon>Burkholderiales</taxon>
        <taxon>Burkholderiaceae</taxon>
        <taxon>Burkholderia</taxon>
        <taxon>Burkholderia cepacia complex</taxon>
    </lineage>
</organism>
<dbReference type="SUPFAM" id="SSF52172">
    <property type="entry name" value="CheY-like"/>
    <property type="match status" value="1"/>
</dbReference>
<dbReference type="PANTHER" id="PTHR43214">
    <property type="entry name" value="TWO-COMPONENT RESPONSE REGULATOR"/>
    <property type="match status" value="1"/>
</dbReference>
<evidence type="ECO:0000313" key="4">
    <source>
        <dbReference type="Proteomes" id="UP000060630"/>
    </source>
</evidence>
<dbReference type="PRINTS" id="PR00038">
    <property type="entry name" value="HTHLUXR"/>
</dbReference>
<proteinExistence type="predicted"/>
<protein>
    <submittedName>
        <fullName evidence="3">Helix-turn-helix transcriptional regulator</fullName>
    </submittedName>
</protein>
<gene>
    <name evidence="3" type="ORF">WL29_16560</name>
</gene>
<accession>A0A106QE31</accession>
<dbReference type="GO" id="GO:0006355">
    <property type="term" value="P:regulation of DNA-templated transcription"/>
    <property type="evidence" value="ECO:0007669"/>
    <property type="project" value="InterPro"/>
</dbReference>
<keyword evidence="1" id="KW-0238">DNA-binding</keyword>
<sequence>MPNAGMTPMSPLRVAVVAASSQARASLQALVDATPTLDFAGSAADAAAIADRFAGEWPDVVLVELEPQAGDWPMSGADRHPAMPALVLLTDDADGDWIHDALAGGATALLPRGATPGEITAAIEAVAAGLCVLSPETLARLLAQRKAPRQTASAALVEMLTPREIEVLTMLAEGLGNKEIARQLDISDNTVKFHLSSIFGKLGASSRTEAVMQGMRHGLVMV</sequence>
<dbReference type="EMBL" id="LPHD01000025">
    <property type="protein sequence ID" value="KWA85195.1"/>
    <property type="molecule type" value="Genomic_DNA"/>
</dbReference>
<evidence type="ECO:0000259" key="2">
    <source>
        <dbReference type="PROSITE" id="PS50043"/>
    </source>
</evidence>
<dbReference type="InterPro" id="IPR039420">
    <property type="entry name" value="WalR-like"/>
</dbReference>
<dbReference type="InterPro" id="IPR011006">
    <property type="entry name" value="CheY-like_superfamily"/>
</dbReference>
<dbReference type="PROSITE" id="PS00622">
    <property type="entry name" value="HTH_LUXR_1"/>
    <property type="match status" value="1"/>
</dbReference>
<dbReference type="GO" id="GO:0003677">
    <property type="term" value="F:DNA binding"/>
    <property type="evidence" value="ECO:0007669"/>
    <property type="project" value="UniProtKB-KW"/>
</dbReference>
<dbReference type="Pfam" id="PF00196">
    <property type="entry name" value="GerE"/>
    <property type="match status" value="1"/>
</dbReference>